<organism evidence="1 2">
    <name type="scientific">Rhizobium leguminosarum</name>
    <dbReference type="NCBI Taxonomy" id="384"/>
    <lineage>
        <taxon>Bacteria</taxon>
        <taxon>Pseudomonadati</taxon>
        <taxon>Pseudomonadota</taxon>
        <taxon>Alphaproteobacteria</taxon>
        <taxon>Hyphomicrobiales</taxon>
        <taxon>Rhizobiaceae</taxon>
        <taxon>Rhizobium/Agrobacterium group</taxon>
        <taxon>Rhizobium</taxon>
    </lineage>
</organism>
<comment type="caution">
    <text evidence="1">The sequence shown here is derived from an EMBL/GenBank/DDBJ whole genome shotgun (WGS) entry which is preliminary data.</text>
</comment>
<keyword evidence="1" id="KW-0614">Plasmid</keyword>
<name>A0A4Q8XW33_RHILE</name>
<reference evidence="1 2" key="1">
    <citation type="submission" date="2019-02" db="EMBL/GenBank/DDBJ databases">
        <title>The genomic architecture of introgression among sibling species of bacteria.</title>
        <authorList>
            <person name="Cavassim M.I.A."/>
            <person name="Moeskjaer S."/>
            <person name="Moslemi C."/>
            <person name="Fields B."/>
            <person name="Bachmann A."/>
            <person name="Vilhjalmsson B."/>
            <person name="Schierup M.H."/>
            <person name="Young J.P.W."/>
            <person name="Andersen S.U."/>
        </authorList>
    </citation>
    <scope>NUCLEOTIDE SEQUENCE [LARGE SCALE GENOMIC DNA]</scope>
    <source>
        <strain evidence="1 2">SM145A</strain>
        <plasmid evidence="1">pSM145A_Rh01</plasmid>
    </source>
</reference>
<protein>
    <submittedName>
        <fullName evidence="1">Uncharacterized protein</fullName>
    </submittedName>
</protein>
<dbReference type="EMBL" id="SIPC01000002">
    <property type="protein sequence ID" value="TAX69470.1"/>
    <property type="molecule type" value="Genomic_DNA"/>
</dbReference>
<geneLocation type="plasmid" evidence="1">
    <name>pSM145A_Rh01</name>
</geneLocation>
<dbReference type="AlphaFoldDB" id="A0A4Q8XW33"/>
<evidence type="ECO:0000313" key="2">
    <source>
        <dbReference type="Proteomes" id="UP000293652"/>
    </source>
</evidence>
<gene>
    <name evidence="1" type="ORF">ELI03_25770</name>
</gene>
<sequence length="79" mass="8823">MMIFWVDVIAGLSRHHHKRRGRQYAHQIHLKSSRSLNSLGCHPAANLGPFTANGKRAAFGKSQIWRAAETSLSSLENIT</sequence>
<accession>A0A4Q8XW33</accession>
<dbReference type="Proteomes" id="UP000293652">
    <property type="component" value="Unassembled WGS sequence"/>
</dbReference>
<evidence type="ECO:0000313" key="1">
    <source>
        <dbReference type="EMBL" id="TAX69470.1"/>
    </source>
</evidence>
<proteinExistence type="predicted"/>